<reference evidence="2" key="1">
    <citation type="journal article" date="2019" name="Int. J. Syst. Evol. Microbiol.">
        <title>The Global Catalogue of Microorganisms (GCM) 10K type strain sequencing project: providing services to taxonomists for standard genome sequencing and annotation.</title>
        <authorList>
            <consortium name="The Broad Institute Genomics Platform"/>
            <consortium name="The Broad Institute Genome Sequencing Center for Infectious Disease"/>
            <person name="Wu L."/>
            <person name="Ma J."/>
        </authorList>
    </citation>
    <scope>NUCLEOTIDE SEQUENCE [LARGE SCALE GENOMIC DNA]</scope>
    <source>
        <strain evidence="2">CGMCC 1.15407</strain>
    </source>
</reference>
<keyword evidence="2" id="KW-1185">Reference proteome</keyword>
<comment type="caution">
    <text evidence="1">The sequence shown here is derived from an EMBL/GenBank/DDBJ whole genome shotgun (WGS) entry which is preliminary data.</text>
</comment>
<dbReference type="Proteomes" id="UP000647339">
    <property type="component" value="Unassembled WGS sequence"/>
</dbReference>
<evidence type="ECO:0000313" key="1">
    <source>
        <dbReference type="EMBL" id="GGF24285.1"/>
    </source>
</evidence>
<name>A0ABQ1URN7_9BACT</name>
<dbReference type="EMBL" id="BMIU01000004">
    <property type="protein sequence ID" value="GGF24285.1"/>
    <property type="molecule type" value="Genomic_DNA"/>
</dbReference>
<protein>
    <submittedName>
        <fullName evidence="1">Uncharacterized protein</fullName>
    </submittedName>
</protein>
<organism evidence="1 2">
    <name type="scientific">Echinicola rosea</name>
    <dbReference type="NCBI Taxonomy" id="1807691"/>
    <lineage>
        <taxon>Bacteria</taxon>
        <taxon>Pseudomonadati</taxon>
        <taxon>Bacteroidota</taxon>
        <taxon>Cytophagia</taxon>
        <taxon>Cytophagales</taxon>
        <taxon>Cyclobacteriaceae</taxon>
        <taxon>Echinicola</taxon>
    </lineage>
</organism>
<accession>A0ABQ1URN7</accession>
<sequence length="57" mass="6626">MDIGSSFRFLVCLDFLYTACPNKKEILKYTVLNAKNETFKRGARFGLGLMANWMMNR</sequence>
<evidence type="ECO:0000313" key="2">
    <source>
        <dbReference type="Proteomes" id="UP000647339"/>
    </source>
</evidence>
<dbReference type="RefSeq" id="WP_187328742.1">
    <property type="nucleotide sequence ID" value="NZ_CP040106.1"/>
</dbReference>
<proteinExistence type="predicted"/>
<gene>
    <name evidence="1" type="ORF">GCM10011339_10480</name>
</gene>